<name>A0AAD2H1R5_9AGAR</name>
<dbReference type="AlphaFoldDB" id="A0AAD2H1R5"/>
<sequence>RSTTRTSDRPSSETISWLIMSNLPSGPGASSPCPEPVGRPSTLVTELAAWNLRSKRGLFAQSKPRASPSSHLFVGLLKPVLSSQPKIDRTFIWR</sequence>
<proteinExistence type="predicted"/>
<keyword evidence="2" id="KW-1185">Reference proteome</keyword>
<accession>A0AAD2H1R5</accession>
<gene>
    <name evidence="1" type="ORF">MYCIT1_LOCUS8295</name>
</gene>
<reference evidence="1" key="1">
    <citation type="submission" date="2023-11" db="EMBL/GenBank/DDBJ databases">
        <authorList>
            <person name="De Vega J J."/>
            <person name="De Vega J J."/>
        </authorList>
    </citation>
    <scope>NUCLEOTIDE SEQUENCE</scope>
</reference>
<feature type="non-terminal residue" evidence="1">
    <location>
        <position position="1"/>
    </location>
</feature>
<organism evidence="1 2">
    <name type="scientific">Mycena citricolor</name>
    <dbReference type="NCBI Taxonomy" id="2018698"/>
    <lineage>
        <taxon>Eukaryota</taxon>
        <taxon>Fungi</taxon>
        <taxon>Dikarya</taxon>
        <taxon>Basidiomycota</taxon>
        <taxon>Agaricomycotina</taxon>
        <taxon>Agaricomycetes</taxon>
        <taxon>Agaricomycetidae</taxon>
        <taxon>Agaricales</taxon>
        <taxon>Marasmiineae</taxon>
        <taxon>Mycenaceae</taxon>
        <taxon>Mycena</taxon>
    </lineage>
</organism>
<protein>
    <submittedName>
        <fullName evidence="1">Uncharacterized protein</fullName>
    </submittedName>
</protein>
<comment type="caution">
    <text evidence="1">The sequence shown here is derived from an EMBL/GenBank/DDBJ whole genome shotgun (WGS) entry which is preliminary data.</text>
</comment>
<dbReference type="Proteomes" id="UP001295794">
    <property type="component" value="Unassembled WGS sequence"/>
</dbReference>
<evidence type="ECO:0000313" key="1">
    <source>
        <dbReference type="EMBL" id="CAK5266508.1"/>
    </source>
</evidence>
<dbReference type="EMBL" id="CAVNYO010000109">
    <property type="protein sequence ID" value="CAK5266508.1"/>
    <property type="molecule type" value="Genomic_DNA"/>
</dbReference>
<evidence type="ECO:0000313" key="2">
    <source>
        <dbReference type="Proteomes" id="UP001295794"/>
    </source>
</evidence>